<accession>A0AAN7W0T9</accession>
<name>A0AAN7W0T9_9PEZI</name>
<dbReference type="PANTHER" id="PTHR42085:SF1">
    <property type="entry name" value="F-BOX DOMAIN-CONTAINING PROTEIN"/>
    <property type="match status" value="1"/>
</dbReference>
<protein>
    <recommendedName>
        <fullName evidence="3">F-box domain-containing protein</fullName>
    </recommendedName>
</protein>
<organism evidence="1 2">
    <name type="scientific">Elasticomyces elasticus</name>
    <dbReference type="NCBI Taxonomy" id="574655"/>
    <lineage>
        <taxon>Eukaryota</taxon>
        <taxon>Fungi</taxon>
        <taxon>Dikarya</taxon>
        <taxon>Ascomycota</taxon>
        <taxon>Pezizomycotina</taxon>
        <taxon>Dothideomycetes</taxon>
        <taxon>Dothideomycetidae</taxon>
        <taxon>Mycosphaerellales</taxon>
        <taxon>Teratosphaeriaceae</taxon>
        <taxon>Elasticomyces</taxon>
    </lineage>
</organism>
<evidence type="ECO:0000313" key="2">
    <source>
        <dbReference type="Proteomes" id="UP001310594"/>
    </source>
</evidence>
<reference evidence="1" key="1">
    <citation type="submission" date="2023-08" db="EMBL/GenBank/DDBJ databases">
        <title>Black Yeasts Isolated from many extreme environments.</title>
        <authorList>
            <person name="Coleine C."/>
            <person name="Stajich J.E."/>
            <person name="Selbmann L."/>
        </authorList>
    </citation>
    <scope>NUCLEOTIDE SEQUENCE</scope>
    <source>
        <strain evidence="1">CCFEE 5810</strain>
    </source>
</reference>
<evidence type="ECO:0008006" key="3">
    <source>
        <dbReference type="Google" id="ProtNLM"/>
    </source>
</evidence>
<gene>
    <name evidence="1" type="ORF">LTR97_008793</name>
</gene>
<sequence>MGNEQERNKAKKRKYRERVKARKCRLLLLPSELRIRIYEFATVTSPSIRVYHASKITQPKLSGTCKQIRRECLDVFYGVNAFRFVGTENGARLQPIEGRVVDACYVPGMKHFQLAQCLYEN</sequence>
<dbReference type="Proteomes" id="UP001310594">
    <property type="component" value="Unassembled WGS sequence"/>
</dbReference>
<proteinExistence type="predicted"/>
<dbReference type="EMBL" id="JAVRQU010000014">
    <property type="protein sequence ID" value="KAK5695287.1"/>
    <property type="molecule type" value="Genomic_DNA"/>
</dbReference>
<comment type="caution">
    <text evidence="1">The sequence shown here is derived from an EMBL/GenBank/DDBJ whole genome shotgun (WGS) entry which is preliminary data.</text>
</comment>
<evidence type="ECO:0000313" key="1">
    <source>
        <dbReference type="EMBL" id="KAK5695287.1"/>
    </source>
</evidence>
<dbReference type="AlphaFoldDB" id="A0AAN7W0T9"/>
<dbReference type="PANTHER" id="PTHR42085">
    <property type="entry name" value="F-BOX DOMAIN-CONTAINING PROTEIN"/>
    <property type="match status" value="1"/>
</dbReference>
<dbReference type="InterPro" id="IPR038883">
    <property type="entry name" value="AN11006-like"/>
</dbReference>